<dbReference type="STRING" id="4999.A0A1Y1UEF9"/>
<evidence type="ECO:0000313" key="8">
    <source>
        <dbReference type="EMBL" id="ORX35894.1"/>
    </source>
</evidence>
<protein>
    <recommendedName>
        <fullName evidence="2">Diphthine--ammonia ligase</fullName>
        <ecNumber evidence="1">6.3.1.14</ecNumber>
    </recommendedName>
    <alternativeName>
        <fullName evidence="3">Diphthamide synthase</fullName>
    </alternativeName>
    <alternativeName>
        <fullName evidence="4">Diphthamide synthetase</fullName>
    </alternativeName>
</protein>
<dbReference type="EMBL" id="NBSH01000009">
    <property type="protein sequence ID" value="ORX35894.1"/>
    <property type="molecule type" value="Genomic_DNA"/>
</dbReference>
<dbReference type="FunCoup" id="A0A1Y1UEF9">
    <property type="interactions" value="21"/>
</dbReference>
<evidence type="ECO:0000256" key="5">
    <source>
        <dbReference type="ARBA" id="ARBA00048108"/>
    </source>
</evidence>
<dbReference type="Gene3D" id="3.30.1330.40">
    <property type="entry name" value="RutC-like"/>
    <property type="match status" value="2"/>
</dbReference>
<evidence type="ECO:0000256" key="1">
    <source>
        <dbReference type="ARBA" id="ARBA00012089"/>
    </source>
</evidence>
<dbReference type="Proteomes" id="UP000193218">
    <property type="component" value="Unassembled WGS sequence"/>
</dbReference>
<dbReference type="GO" id="GO:0017183">
    <property type="term" value="P:protein histidyl modification to diphthamide"/>
    <property type="evidence" value="ECO:0007669"/>
    <property type="project" value="TreeGrafter"/>
</dbReference>
<keyword evidence="9" id="KW-1185">Reference proteome</keyword>
<dbReference type="AlphaFoldDB" id="A0A1Y1UEF9"/>
<evidence type="ECO:0000256" key="6">
    <source>
        <dbReference type="SAM" id="MobiDB-lite"/>
    </source>
</evidence>
<evidence type="ECO:0000256" key="3">
    <source>
        <dbReference type="ARBA" id="ARBA00029814"/>
    </source>
</evidence>
<evidence type="ECO:0000313" key="9">
    <source>
        <dbReference type="Proteomes" id="UP000193218"/>
    </source>
</evidence>
<dbReference type="GeneID" id="33560945"/>
<evidence type="ECO:0000256" key="4">
    <source>
        <dbReference type="ARBA" id="ARBA00031552"/>
    </source>
</evidence>
<feature type="domain" description="Diphthamide synthase" evidence="7">
    <location>
        <begin position="14"/>
        <end position="90"/>
    </location>
</feature>
<dbReference type="OrthoDB" id="686384at2759"/>
<comment type="catalytic activity">
    <reaction evidence="5">
        <text>diphthine-[translation elongation factor 2] + NH4(+) + ATP = diphthamide-[translation elongation factor 2] + AMP + diphosphate + H(+)</text>
        <dbReference type="Rhea" id="RHEA:19753"/>
        <dbReference type="Rhea" id="RHEA-COMP:10172"/>
        <dbReference type="Rhea" id="RHEA-COMP:10174"/>
        <dbReference type="ChEBI" id="CHEBI:15378"/>
        <dbReference type="ChEBI" id="CHEBI:16692"/>
        <dbReference type="ChEBI" id="CHEBI:28938"/>
        <dbReference type="ChEBI" id="CHEBI:30616"/>
        <dbReference type="ChEBI" id="CHEBI:33019"/>
        <dbReference type="ChEBI" id="CHEBI:82696"/>
        <dbReference type="ChEBI" id="CHEBI:456215"/>
        <dbReference type="EC" id="6.3.1.14"/>
    </reaction>
</comment>
<dbReference type="InParanoid" id="A0A1Y1UEF9"/>
<dbReference type="GO" id="GO:0017178">
    <property type="term" value="F:diphthine-ammonia ligase activity"/>
    <property type="evidence" value="ECO:0007669"/>
    <property type="project" value="UniProtKB-EC"/>
</dbReference>
<feature type="domain" description="Diphthamide synthase" evidence="7">
    <location>
        <begin position="101"/>
        <end position="244"/>
    </location>
</feature>
<dbReference type="InterPro" id="IPR030662">
    <property type="entry name" value="DPH6/MJ0570"/>
</dbReference>
<dbReference type="PANTHER" id="PTHR12196">
    <property type="entry name" value="DOMAIN OF UNKNOWN FUNCTION 71 DUF71 -CONTAINING PROTEIN"/>
    <property type="match status" value="1"/>
</dbReference>
<dbReference type="CDD" id="cd01994">
    <property type="entry name" value="AANH_PF0828-like"/>
    <property type="match status" value="1"/>
</dbReference>
<evidence type="ECO:0000256" key="2">
    <source>
        <dbReference type="ARBA" id="ARBA00018426"/>
    </source>
</evidence>
<dbReference type="RefSeq" id="XP_021870023.1">
    <property type="nucleotide sequence ID" value="XM_022019136.1"/>
</dbReference>
<dbReference type="InterPro" id="IPR014729">
    <property type="entry name" value="Rossmann-like_a/b/a_fold"/>
</dbReference>
<dbReference type="Gene3D" id="3.90.1490.10">
    <property type="entry name" value="putative n-type atp pyrophosphatase, domain 2"/>
    <property type="match status" value="1"/>
</dbReference>
<dbReference type="InterPro" id="IPR035959">
    <property type="entry name" value="RutC-like_sf"/>
</dbReference>
<dbReference type="PANTHER" id="PTHR12196:SF2">
    <property type="entry name" value="DIPHTHINE--AMMONIA LIGASE"/>
    <property type="match status" value="1"/>
</dbReference>
<reference evidence="8 9" key="1">
    <citation type="submission" date="2017-03" db="EMBL/GenBank/DDBJ databases">
        <title>Widespread Adenine N6-methylation of Active Genes in Fungi.</title>
        <authorList>
            <consortium name="DOE Joint Genome Institute"/>
            <person name="Mondo S.J."/>
            <person name="Dannebaum R.O."/>
            <person name="Kuo R.C."/>
            <person name="Louie K.B."/>
            <person name="Bewick A.J."/>
            <person name="Labutti K."/>
            <person name="Haridas S."/>
            <person name="Kuo A."/>
            <person name="Salamov A."/>
            <person name="Ahrendt S.R."/>
            <person name="Lau R."/>
            <person name="Bowen B.P."/>
            <person name="Lipzen A."/>
            <person name="Sullivan W."/>
            <person name="Andreopoulos W.B."/>
            <person name="Clum A."/>
            <person name="Lindquist E."/>
            <person name="Daum C."/>
            <person name="Northen T.R."/>
            <person name="Ramamoorthy G."/>
            <person name="Schmitz R.J."/>
            <person name="Gryganskyi A."/>
            <person name="Culley D."/>
            <person name="Magnuson J."/>
            <person name="James T.Y."/>
            <person name="O'Malley M.A."/>
            <person name="Stajich J.E."/>
            <person name="Spatafora J.W."/>
            <person name="Visel A."/>
            <person name="Grigoriev I.V."/>
        </authorList>
    </citation>
    <scope>NUCLEOTIDE SEQUENCE [LARGE SCALE GENOMIC DNA]</scope>
    <source>
        <strain evidence="8 9">NRRL Y-17943</strain>
    </source>
</reference>
<name>A0A1Y1UEF9_9TREE</name>
<dbReference type="Gene3D" id="3.40.50.620">
    <property type="entry name" value="HUPs"/>
    <property type="match status" value="1"/>
</dbReference>
<dbReference type="SUPFAM" id="SSF55298">
    <property type="entry name" value="YjgF-like"/>
    <property type="match status" value="2"/>
</dbReference>
<dbReference type="InterPro" id="IPR002761">
    <property type="entry name" value="Diphthami_syn_dom"/>
</dbReference>
<dbReference type="EC" id="6.3.1.14" evidence="1"/>
<dbReference type="NCBIfam" id="TIGR00290">
    <property type="entry name" value="MJ0570_dom"/>
    <property type="match status" value="1"/>
</dbReference>
<accession>A0A1Y1UEF9</accession>
<comment type="caution">
    <text evidence="8">The sequence shown here is derived from an EMBL/GenBank/DDBJ whole genome shotgun (WGS) entry which is preliminary data.</text>
</comment>
<dbReference type="CDD" id="cd06156">
    <property type="entry name" value="eu_AANH_C_2"/>
    <property type="match status" value="1"/>
</dbReference>
<sequence>MSANHVNLPGVKHKVIGLVSGGKDSCFNLLHCVANGHEIVALATLTPEDGIDELDSHLYQSVGTRLLPLIAESMDLPLYTRVIKGKAVERGPEYGSKITGGRESGVTGDETEDLTALLQDVKTAHPEATALSSGAILSNYQRLRIEHVCQRLGLVSLAYLWQMAQMPLLDSMFSSGLEPIIVKVAGEGLGEDLVGKPLREVQPLLARLEKRFGSHPAGEGGEYETLTIDSPLFSKTLNFVESSTVITDPEPFTVAYLKVARATLADKPGWKRLTVTELRRLLDLPNHSDGLDDQSRDLLDGISDVQVASSSKDGPMPIAVNTPSSTQQARFARRGRWFAASIKGPVDSHNAVGDDVADCLESLSSTLSSNSLSLQLHSAHVTLLLSSMSLFAEANAAYVSFFGTSPPSRATVAVPLPPGQRIAVEIIGFDSTQEGDMSRPIGSRQALHVQSLSYWAPANIGPYSQAVQVNGRLHIAGQIPLLPASLTIPTTAPDASVSPYLHQSILALQHVRRIVQVLRSRHNTGGGWDGWIENCTVWWVRREDAGGQDSISQIRRAWNSWAEEFGCTKAPVIFVRAKELPRDALVEFQVNMNTGRKDATLAALEPIGGKVHDDGKDDDDDSDDDDDDDGRSRADYTGLSSAGSWTVQSCSSGRGSHFASRAFLTSTEDKPGNLSVVPTPLLERAVAVRCYVLPDRSTAYDEIAAYWSLLAFHIPCITLITVLEIHDREGKHASIALDIASG</sequence>
<organism evidence="8 9">
    <name type="scientific">Kockovaella imperatae</name>
    <dbReference type="NCBI Taxonomy" id="4999"/>
    <lineage>
        <taxon>Eukaryota</taxon>
        <taxon>Fungi</taxon>
        <taxon>Dikarya</taxon>
        <taxon>Basidiomycota</taxon>
        <taxon>Agaricomycotina</taxon>
        <taxon>Tremellomycetes</taxon>
        <taxon>Tremellales</taxon>
        <taxon>Cuniculitremaceae</taxon>
        <taxon>Kockovaella</taxon>
    </lineage>
</organism>
<dbReference type="FunFam" id="3.40.50.620:FF:000398">
    <property type="entry name" value="Cytoplasmic protein"/>
    <property type="match status" value="1"/>
</dbReference>
<feature type="compositionally biased region" description="Acidic residues" evidence="6">
    <location>
        <begin position="616"/>
        <end position="629"/>
    </location>
</feature>
<dbReference type="SUPFAM" id="SSF52402">
    <property type="entry name" value="Adenine nucleotide alpha hydrolases-like"/>
    <property type="match status" value="1"/>
</dbReference>
<feature type="region of interest" description="Disordered" evidence="6">
    <location>
        <begin position="605"/>
        <end position="639"/>
    </location>
</feature>
<dbReference type="Pfam" id="PF01902">
    <property type="entry name" value="Diphthami_syn_2"/>
    <property type="match status" value="2"/>
</dbReference>
<gene>
    <name evidence="8" type="ORF">BD324DRAFT_682050</name>
</gene>
<proteinExistence type="predicted"/>
<evidence type="ECO:0000259" key="7">
    <source>
        <dbReference type="Pfam" id="PF01902"/>
    </source>
</evidence>